<evidence type="ECO:0000256" key="5">
    <source>
        <dbReference type="ARBA" id="ARBA00022968"/>
    </source>
</evidence>
<dbReference type="InterPro" id="IPR008428">
    <property type="entry name" value="Chond_GalNAc"/>
</dbReference>
<evidence type="ECO:0000313" key="13">
    <source>
        <dbReference type="WBParaSite" id="SVE_0413700.1"/>
    </source>
</evidence>
<evidence type="ECO:0000256" key="7">
    <source>
        <dbReference type="ARBA" id="ARBA00023034"/>
    </source>
</evidence>
<sequence length="745" mass="85748">MLKMKAKRNFAILLVVGFILGLWIRSTRWITLQQLNINYSLSCLTFTDNNNFLTTNSTFDNEKSTQLLLVGVMTAQKYVNTRAYNIWKTWGQKVPGKIIFFVAEDTVVDYPDMPVVKLKGVDDTYPPQKKSFSMIRWMYDNHLNDFHWFMRADDDLYVRHEEIEKLLRSLDSSKAYMLGQAGLGNSAEYGLLALGSQDNYCMGGPGVVFSRESIRAVAPHLQSCLLNLLTGHEDVELGRCFKRHVGIPCTWSYEMQILFHNNQTATNTISGELKQLRSAITLHPLKNPTNMRKVHIKALTLQLNELRAKRIALKNVLNKELTEHRNVLNRKVNNNTYDLKEWDYLASNSILFCANKVMCPRHTVEHTMKSSLESTISQLFDEFNSNARQRGRFLQFENIQYGYTRLEERFGVDYILDMILWFKKFRLPHRATLSVRRHAYVQQQFGDIEGISEKKARIFDIKKAGNFAKNKNERVGMDLNLPGTSYVYPSKTIHIVLPLSGRSSTLRRFAENLKNTVKKGDVVLNIVRYDSKNSTEDKIISDILDNLKDTIDVNEIEMGNRNFSRGVALTIGANELSDDSLIFFSDVDMVFDQNTLYRVRMNTIRGAQVYFPIVFSQFSPQTWSKSDISYNANINNTNHYVYDNRRGYFRHFGYGLVSIYKSDFDLIGGYNLTIKGWGIEDVDFFSKVINSSLRVMRAPDPGLVHVYHDVNCSGDMPKQQYHMCLGSKAASLASLDYLIEKIENI</sequence>
<evidence type="ECO:0000256" key="3">
    <source>
        <dbReference type="ARBA" id="ARBA00022679"/>
    </source>
</evidence>
<organism evidence="12 13">
    <name type="scientific">Strongyloides venezuelensis</name>
    <name type="common">Threadworm</name>
    <dbReference type="NCBI Taxonomy" id="75913"/>
    <lineage>
        <taxon>Eukaryota</taxon>
        <taxon>Metazoa</taxon>
        <taxon>Ecdysozoa</taxon>
        <taxon>Nematoda</taxon>
        <taxon>Chromadorea</taxon>
        <taxon>Rhabditida</taxon>
        <taxon>Tylenchina</taxon>
        <taxon>Panagrolaimomorpha</taxon>
        <taxon>Strongyloidoidea</taxon>
        <taxon>Strongyloididae</taxon>
        <taxon>Strongyloides</taxon>
    </lineage>
</organism>
<protein>
    <recommendedName>
        <fullName evidence="10">Hexosyltransferase</fullName>
        <ecNumber evidence="10">2.4.1.-</ecNumber>
    </recommendedName>
</protein>
<dbReference type="AlphaFoldDB" id="A0A0K0F5P5"/>
<keyword evidence="12" id="KW-1185">Reference proteome</keyword>
<keyword evidence="11" id="KW-0175">Coiled coil</keyword>
<keyword evidence="5 10" id="KW-0735">Signal-anchor</keyword>
<keyword evidence="7 10" id="KW-0333">Golgi apparatus</keyword>
<name>A0A0K0F5P5_STRVS</name>
<dbReference type="SUPFAM" id="SSF53448">
    <property type="entry name" value="Nucleotide-diphospho-sugar transferases"/>
    <property type="match status" value="2"/>
</dbReference>
<evidence type="ECO:0000256" key="2">
    <source>
        <dbReference type="ARBA" id="ARBA00009239"/>
    </source>
</evidence>
<keyword evidence="6" id="KW-1133">Transmembrane helix</keyword>
<keyword evidence="3 10" id="KW-0808">Transferase</keyword>
<dbReference type="Proteomes" id="UP000035680">
    <property type="component" value="Unassembled WGS sequence"/>
</dbReference>
<dbReference type="WBParaSite" id="SVE_0413700.1">
    <property type="protein sequence ID" value="SVE_0413700.1"/>
    <property type="gene ID" value="SVE_0413700"/>
</dbReference>
<evidence type="ECO:0000256" key="10">
    <source>
        <dbReference type="RuleBase" id="RU364016"/>
    </source>
</evidence>
<dbReference type="GO" id="GO:0032580">
    <property type="term" value="C:Golgi cisterna membrane"/>
    <property type="evidence" value="ECO:0007669"/>
    <property type="project" value="UniProtKB-SubCell"/>
</dbReference>
<evidence type="ECO:0000256" key="4">
    <source>
        <dbReference type="ARBA" id="ARBA00022692"/>
    </source>
</evidence>
<keyword evidence="9" id="KW-0325">Glycoprotein</keyword>
<evidence type="ECO:0000256" key="6">
    <source>
        <dbReference type="ARBA" id="ARBA00022989"/>
    </source>
</evidence>
<dbReference type="PANTHER" id="PTHR12369:SF11">
    <property type="entry name" value="HEXOSYLTRANSFERASE"/>
    <property type="match status" value="1"/>
</dbReference>
<dbReference type="STRING" id="75913.A0A0K0F5P5"/>
<dbReference type="PANTHER" id="PTHR12369">
    <property type="entry name" value="CHONDROITIN SYNTHASE"/>
    <property type="match status" value="1"/>
</dbReference>
<dbReference type="Gene3D" id="3.90.550.50">
    <property type="match status" value="1"/>
</dbReference>
<dbReference type="FunFam" id="3.90.550.50:FF:000004">
    <property type="entry name" value="Hexosyltransferase"/>
    <property type="match status" value="1"/>
</dbReference>
<accession>A0A0K0F5P5</accession>
<reference evidence="12" key="1">
    <citation type="submission" date="2014-07" db="EMBL/GenBank/DDBJ databases">
        <authorList>
            <person name="Martin A.A"/>
            <person name="De Silva N."/>
        </authorList>
    </citation>
    <scope>NUCLEOTIDE SEQUENCE</scope>
</reference>
<evidence type="ECO:0000313" key="12">
    <source>
        <dbReference type="Proteomes" id="UP000035680"/>
    </source>
</evidence>
<dbReference type="Pfam" id="PF05679">
    <property type="entry name" value="CHGN"/>
    <property type="match status" value="1"/>
</dbReference>
<keyword evidence="4" id="KW-0812">Transmembrane</keyword>
<evidence type="ECO:0000256" key="11">
    <source>
        <dbReference type="SAM" id="Coils"/>
    </source>
</evidence>
<dbReference type="Gene3D" id="3.90.550.10">
    <property type="entry name" value="Spore Coat Polysaccharide Biosynthesis Protein SpsA, Chain A"/>
    <property type="match status" value="1"/>
</dbReference>
<comment type="subcellular location">
    <subcellularLocation>
        <location evidence="1 10">Golgi apparatus</location>
        <location evidence="1 10">Golgi stack membrane</location>
        <topology evidence="1 10">Single-pass type II membrane protein</topology>
    </subcellularLocation>
</comment>
<dbReference type="InterPro" id="IPR029044">
    <property type="entry name" value="Nucleotide-diphossugar_trans"/>
</dbReference>
<proteinExistence type="inferred from homology"/>
<evidence type="ECO:0000256" key="1">
    <source>
        <dbReference type="ARBA" id="ARBA00004447"/>
    </source>
</evidence>
<comment type="similarity">
    <text evidence="2 10">Belongs to the chondroitin N-acetylgalactosaminyltransferase family.</text>
</comment>
<dbReference type="InterPro" id="IPR051227">
    <property type="entry name" value="CS_glycosyltransferase"/>
</dbReference>
<dbReference type="EC" id="2.4.1.-" evidence="10"/>
<feature type="coiled-coil region" evidence="11">
    <location>
        <begin position="296"/>
        <end position="323"/>
    </location>
</feature>
<keyword evidence="8" id="KW-0472">Membrane</keyword>
<dbReference type="GO" id="GO:0047238">
    <property type="term" value="F:glucuronosyl-N-acetylgalactosaminyl-proteoglycan 4-beta-N-acetylgalactosaminyltransferase activity"/>
    <property type="evidence" value="ECO:0007669"/>
    <property type="project" value="TreeGrafter"/>
</dbReference>
<evidence type="ECO:0000256" key="9">
    <source>
        <dbReference type="ARBA" id="ARBA00023180"/>
    </source>
</evidence>
<reference evidence="13" key="2">
    <citation type="submission" date="2015-08" db="UniProtKB">
        <authorList>
            <consortium name="WormBaseParasite"/>
        </authorList>
    </citation>
    <scope>IDENTIFICATION</scope>
</reference>
<evidence type="ECO:0000256" key="8">
    <source>
        <dbReference type="ARBA" id="ARBA00023136"/>
    </source>
</evidence>